<dbReference type="OMA" id="THELMIE"/>
<dbReference type="OrthoDB" id="267079at2759"/>
<gene>
    <name evidence="2" type="ORF">X975_20155</name>
</gene>
<dbReference type="InterPro" id="IPR045028">
    <property type="entry name" value="DinG/Rad3-like"/>
</dbReference>
<dbReference type="PANTHER" id="PTHR11472:SF41">
    <property type="entry name" value="ATP-DEPENDENT DNA HELICASE DDX11-RELATED"/>
    <property type="match status" value="1"/>
</dbReference>
<reference evidence="2 3" key="1">
    <citation type="submission" date="2013-11" db="EMBL/GenBank/DDBJ databases">
        <title>Genome sequencing of Stegodyphus mimosarum.</title>
        <authorList>
            <person name="Bechsgaard J."/>
        </authorList>
    </citation>
    <scope>NUCLEOTIDE SEQUENCE [LARGE SCALE GENOMIC DNA]</scope>
</reference>
<keyword evidence="3" id="KW-1185">Reference proteome</keyword>
<dbReference type="GO" id="GO:0005634">
    <property type="term" value="C:nucleus"/>
    <property type="evidence" value="ECO:0007669"/>
    <property type="project" value="TreeGrafter"/>
</dbReference>
<keyword evidence="2" id="KW-0067">ATP-binding</keyword>
<proteinExistence type="predicted"/>
<evidence type="ECO:0000259" key="1">
    <source>
        <dbReference type="Pfam" id="PF13307"/>
    </source>
</evidence>
<keyword evidence="2" id="KW-0378">Hydrolase</keyword>
<name>A0A087T7J3_STEMI</name>
<keyword evidence="2" id="KW-0347">Helicase</keyword>
<dbReference type="GO" id="GO:0003678">
    <property type="term" value="F:DNA helicase activity"/>
    <property type="evidence" value="ECO:0007669"/>
    <property type="project" value="TreeGrafter"/>
</dbReference>
<dbReference type="Pfam" id="PF13307">
    <property type="entry name" value="Helicase_C_2"/>
    <property type="match status" value="1"/>
</dbReference>
<dbReference type="GO" id="GO:0006139">
    <property type="term" value="P:nucleobase-containing compound metabolic process"/>
    <property type="evidence" value="ECO:0007669"/>
    <property type="project" value="InterPro"/>
</dbReference>
<sequence>MMSCYEFISSCGVGNVNFFELVKFCEDSLIGNKLHGFTSARVTKGITPMDDQNKKTESPKISSTTAFLSQLKEKKCGVVKEAIVENKHEYNEQYKPSAFFTFIQFLKTLTFPTEDGRVLFNKASTVQKSSLRFLHLNPAAHFQEIIQEARSVVVAGGTMQPISEFIDQLFIPAGVPKERISFFSCGHVIPPENLLALGIETGPCGSILDFTFKSRQLPQTVKEVGSVLLNICNSVQGGIVCFLPSYDYEEFIYKELKKSKILESIAKRKKIFREPKFSSDVDRILSDYAKNISLSCSSNSGSSTCTGSLLFSIVGGKMSEG</sequence>
<dbReference type="GO" id="GO:0016818">
    <property type="term" value="F:hydrolase activity, acting on acid anhydrides, in phosphorus-containing anhydrides"/>
    <property type="evidence" value="ECO:0007669"/>
    <property type="project" value="InterPro"/>
</dbReference>
<dbReference type="PANTHER" id="PTHR11472">
    <property type="entry name" value="DNA REPAIR DEAD HELICASE RAD3/XP-D SUBFAMILY MEMBER"/>
    <property type="match status" value="1"/>
</dbReference>
<dbReference type="GO" id="GO:0034085">
    <property type="term" value="P:establishment of sister chromatid cohesion"/>
    <property type="evidence" value="ECO:0007669"/>
    <property type="project" value="TreeGrafter"/>
</dbReference>
<dbReference type="Proteomes" id="UP000054359">
    <property type="component" value="Unassembled WGS sequence"/>
</dbReference>
<feature type="domain" description="ATP-dependent helicase C-terminal" evidence="1">
    <location>
        <begin position="228"/>
        <end position="321"/>
    </location>
</feature>
<evidence type="ECO:0000313" key="2">
    <source>
        <dbReference type="EMBL" id="KFM61082.1"/>
    </source>
</evidence>
<dbReference type="Gene3D" id="3.40.50.300">
    <property type="entry name" value="P-loop containing nucleotide triphosphate hydrolases"/>
    <property type="match status" value="1"/>
</dbReference>
<feature type="non-terminal residue" evidence="2">
    <location>
        <position position="321"/>
    </location>
</feature>
<dbReference type="GO" id="GO:0005524">
    <property type="term" value="F:ATP binding"/>
    <property type="evidence" value="ECO:0007669"/>
    <property type="project" value="InterPro"/>
</dbReference>
<keyword evidence="2" id="KW-0547">Nucleotide-binding</keyword>
<dbReference type="STRING" id="407821.A0A087T7J3"/>
<protein>
    <submittedName>
        <fullName evidence="2">Putative ATP-dependent RNA helicase DDX11</fullName>
    </submittedName>
</protein>
<dbReference type="EMBL" id="KK113797">
    <property type="protein sequence ID" value="KFM61082.1"/>
    <property type="molecule type" value="Genomic_DNA"/>
</dbReference>
<accession>A0A087T7J3</accession>
<dbReference type="GO" id="GO:0003676">
    <property type="term" value="F:nucleic acid binding"/>
    <property type="evidence" value="ECO:0007669"/>
    <property type="project" value="InterPro"/>
</dbReference>
<dbReference type="InterPro" id="IPR006555">
    <property type="entry name" value="ATP-dep_Helicase_C"/>
</dbReference>
<organism evidence="2 3">
    <name type="scientific">Stegodyphus mimosarum</name>
    <name type="common">African social velvet spider</name>
    <dbReference type="NCBI Taxonomy" id="407821"/>
    <lineage>
        <taxon>Eukaryota</taxon>
        <taxon>Metazoa</taxon>
        <taxon>Ecdysozoa</taxon>
        <taxon>Arthropoda</taxon>
        <taxon>Chelicerata</taxon>
        <taxon>Arachnida</taxon>
        <taxon>Araneae</taxon>
        <taxon>Araneomorphae</taxon>
        <taxon>Entelegynae</taxon>
        <taxon>Eresoidea</taxon>
        <taxon>Eresidae</taxon>
        <taxon>Stegodyphus</taxon>
    </lineage>
</organism>
<dbReference type="AlphaFoldDB" id="A0A087T7J3"/>
<dbReference type="InterPro" id="IPR027417">
    <property type="entry name" value="P-loop_NTPase"/>
</dbReference>
<evidence type="ECO:0000313" key="3">
    <source>
        <dbReference type="Proteomes" id="UP000054359"/>
    </source>
</evidence>